<keyword evidence="2" id="KW-1185">Reference proteome</keyword>
<accession>A0A8X6UYB2</accession>
<proteinExistence type="predicted"/>
<name>A0A8X6UYB2_TRICX</name>
<reference evidence="1" key="1">
    <citation type="submission" date="2020-08" db="EMBL/GenBank/DDBJ databases">
        <title>Multicomponent nature underlies the extraordinary mechanical properties of spider dragline silk.</title>
        <authorList>
            <person name="Kono N."/>
            <person name="Nakamura H."/>
            <person name="Mori M."/>
            <person name="Yoshida Y."/>
            <person name="Ohtoshi R."/>
            <person name="Malay A.D."/>
            <person name="Moran D.A.P."/>
            <person name="Tomita M."/>
            <person name="Numata K."/>
            <person name="Arakawa K."/>
        </authorList>
    </citation>
    <scope>NUCLEOTIDE SEQUENCE</scope>
</reference>
<dbReference type="Proteomes" id="UP000887159">
    <property type="component" value="Unassembled WGS sequence"/>
</dbReference>
<feature type="non-terminal residue" evidence="1">
    <location>
        <position position="1"/>
    </location>
</feature>
<organism evidence="1 2">
    <name type="scientific">Trichonephila clavipes</name>
    <name type="common">Golden silk orbweaver</name>
    <name type="synonym">Nephila clavipes</name>
    <dbReference type="NCBI Taxonomy" id="2585209"/>
    <lineage>
        <taxon>Eukaryota</taxon>
        <taxon>Metazoa</taxon>
        <taxon>Ecdysozoa</taxon>
        <taxon>Arthropoda</taxon>
        <taxon>Chelicerata</taxon>
        <taxon>Arachnida</taxon>
        <taxon>Araneae</taxon>
        <taxon>Araneomorphae</taxon>
        <taxon>Entelegynae</taxon>
        <taxon>Araneoidea</taxon>
        <taxon>Nephilidae</taxon>
        <taxon>Trichonephila</taxon>
    </lineage>
</organism>
<dbReference type="AlphaFoldDB" id="A0A8X6UYB2"/>
<gene>
    <name evidence="1" type="ORF">TNCV_4809241</name>
</gene>
<dbReference type="EMBL" id="BMAU01021006">
    <property type="protein sequence ID" value="GFX86354.1"/>
    <property type="molecule type" value="Genomic_DNA"/>
</dbReference>
<comment type="caution">
    <text evidence="1">The sequence shown here is derived from an EMBL/GenBank/DDBJ whole genome shotgun (WGS) entry which is preliminary data.</text>
</comment>
<protein>
    <submittedName>
        <fullName evidence="1">Uncharacterized protein</fullName>
    </submittedName>
</protein>
<sequence>CADSSVTSPTATYADSPRTYEHSTCSRTCADSNVTSPTTTTYADSPRTPWNIPYMYQNLSRFQMIQNLCRFPVSQVPQPPKVDSPRTYADSTCIRICADSSVRSRTVTCADSTCIRTCANSSVTSPYYSHLCKSHGHLCSFSQSSTFGPPWSR</sequence>
<evidence type="ECO:0000313" key="2">
    <source>
        <dbReference type="Proteomes" id="UP000887159"/>
    </source>
</evidence>
<evidence type="ECO:0000313" key="1">
    <source>
        <dbReference type="EMBL" id="GFX86354.1"/>
    </source>
</evidence>